<evidence type="ECO:0000256" key="2">
    <source>
        <dbReference type="ARBA" id="ARBA00006153"/>
    </source>
</evidence>
<protein>
    <submittedName>
        <fullName evidence="8">M20 family metallo-hydrolase</fullName>
    </submittedName>
</protein>
<evidence type="ECO:0000256" key="3">
    <source>
        <dbReference type="ARBA" id="ARBA00011738"/>
    </source>
</evidence>
<accession>A0A6B1DYP1</accession>
<keyword evidence="5 8" id="KW-0378">Hydrolase</keyword>
<feature type="binding site" evidence="7">
    <location>
        <position position="103"/>
    </location>
    <ligand>
        <name>Zn(2+)</name>
        <dbReference type="ChEBI" id="CHEBI:29105"/>
        <label>1</label>
    </ligand>
</feature>
<feature type="binding site" evidence="7">
    <location>
        <position position="92"/>
    </location>
    <ligand>
        <name>Zn(2+)</name>
        <dbReference type="ChEBI" id="CHEBI:29105"/>
        <label>1</label>
    </ligand>
</feature>
<keyword evidence="6" id="KW-0464">Manganese</keyword>
<dbReference type="InterPro" id="IPR036264">
    <property type="entry name" value="Bact_exopeptidase_dim_dom"/>
</dbReference>
<gene>
    <name evidence="8" type="ORF">F4Y08_14425</name>
</gene>
<dbReference type="PANTHER" id="PTHR32494:SF19">
    <property type="entry name" value="ALLANTOATE DEIMINASE-RELATED"/>
    <property type="match status" value="1"/>
</dbReference>
<evidence type="ECO:0000256" key="5">
    <source>
        <dbReference type="ARBA" id="ARBA00022801"/>
    </source>
</evidence>
<dbReference type="SUPFAM" id="SSF53187">
    <property type="entry name" value="Zn-dependent exopeptidases"/>
    <property type="match status" value="1"/>
</dbReference>
<dbReference type="NCBIfam" id="TIGR01879">
    <property type="entry name" value="hydantase"/>
    <property type="match status" value="1"/>
</dbReference>
<feature type="binding site" evidence="7">
    <location>
        <position position="202"/>
    </location>
    <ligand>
        <name>Zn(2+)</name>
        <dbReference type="ChEBI" id="CHEBI:29105"/>
        <label>1</label>
    </ligand>
</feature>
<dbReference type="GO" id="GO:0046872">
    <property type="term" value="F:metal ion binding"/>
    <property type="evidence" value="ECO:0007669"/>
    <property type="project" value="UniProtKB-KW"/>
</dbReference>
<dbReference type="Gene3D" id="3.40.630.10">
    <property type="entry name" value="Zn peptidases"/>
    <property type="match status" value="1"/>
</dbReference>
<dbReference type="InterPro" id="IPR002933">
    <property type="entry name" value="Peptidase_M20"/>
</dbReference>
<comment type="similarity">
    <text evidence="2">Belongs to the peptidase M20 family.</text>
</comment>
<reference evidence="8" key="1">
    <citation type="submission" date="2019-09" db="EMBL/GenBank/DDBJ databases">
        <title>Characterisation of the sponge microbiome using genome-centric metagenomics.</title>
        <authorList>
            <person name="Engelberts J.P."/>
            <person name="Robbins S.J."/>
            <person name="De Goeij J.M."/>
            <person name="Aranda M."/>
            <person name="Bell S.C."/>
            <person name="Webster N.S."/>
        </authorList>
    </citation>
    <scope>NUCLEOTIDE SEQUENCE</scope>
    <source>
        <strain evidence="8">SB0662_bin_9</strain>
    </source>
</reference>
<dbReference type="AlphaFoldDB" id="A0A6B1DYP1"/>
<comment type="cofactor">
    <cofactor evidence="7">
        <name>Zn(2+)</name>
        <dbReference type="ChEBI" id="CHEBI:29105"/>
    </cofactor>
    <text evidence="7">Binds 2 Zn(2+) ions per subunit.</text>
</comment>
<dbReference type="NCBIfam" id="NF006771">
    <property type="entry name" value="PRK09290.1-5"/>
    <property type="match status" value="1"/>
</dbReference>
<comment type="caution">
    <text evidence="8">The sequence shown here is derived from an EMBL/GenBank/DDBJ whole genome shotgun (WGS) entry which is preliminary data.</text>
</comment>
<evidence type="ECO:0000313" key="8">
    <source>
        <dbReference type="EMBL" id="MYD91504.1"/>
    </source>
</evidence>
<feature type="binding site" evidence="7">
    <location>
        <position position="103"/>
    </location>
    <ligand>
        <name>Zn(2+)</name>
        <dbReference type="ChEBI" id="CHEBI:29105"/>
        <label>2</label>
    </ligand>
</feature>
<dbReference type="GO" id="GO:0016813">
    <property type="term" value="F:hydrolase activity, acting on carbon-nitrogen (but not peptide) bonds, in linear amidines"/>
    <property type="evidence" value="ECO:0007669"/>
    <property type="project" value="InterPro"/>
</dbReference>
<dbReference type="SUPFAM" id="SSF55031">
    <property type="entry name" value="Bacterial exopeptidase dimerisation domain"/>
    <property type="match status" value="1"/>
</dbReference>
<dbReference type="Gene3D" id="3.30.70.360">
    <property type="match status" value="1"/>
</dbReference>
<dbReference type="EMBL" id="VXPY01000099">
    <property type="protein sequence ID" value="MYD91504.1"/>
    <property type="molecule type" value="Genomic_DNA"/>
</dbReference>
<evidence type="ECO:0000256" key="7">
    <source>
        <dbReference type="PIRSR" id="PIRSR001235-1"/>
    </source>
</evidence>
<comment type="subunit">
    <text evidence="3">Homodimer.</text>
</comment>
<dbReference type="Pfam" id="PF01546">
    <property type="entry name" value="Peptidase_M20"/>
    <property type="match status" value="1"/>
</dbReference>
<evidence type="ECO:0000256" key="1">
    <source>
        <dbReference type="ARBA" id="ARBA00001936"/>
    </source>
</evidence>
<keyword evidence="7" id="KW-0862">Zinc</keyword>
<feature type="binding site" evidence="7">
    <location>
        <position position="138"/>
    </location>
    <ligand>
        <name>Zn(2+)</name>
        <dbReference type="ChEBI" id="CHEBI:29105"/>
        <label>2</label>
    </ligand>
</feature>
<comment type="cofactor">
    <cofactor evidence="1">
        <name>Mn(2+)</name>
        <dbReference type="ChEBI" id="CHEBI:29035"/>
    </cofactor>
</comment>
<dbReference type="PIRSF" id="PIRSF001235">
    <property type="entry name" value="Amidase_carbamoylase"/>
    <property type="match status" value="1"/>
</dbReference>
<proteinExistence type="inferred from homology"/>
<feature type="binding site" evidence="7">
    <location>
        <position position="395"/>
    </location>
    <ligand>
        <name>Zn(2+)</name>
        <dbReference type="ChEBI" id="CHEBI:29105"/>
        <label>2</label>
    </ligand>
</feature>
<dbReference type="PANTHER" id="PTHR32494">
    <property type="entry name" value="ALLANTOATE DEIMINASE-RELATED"/>
    <property type="match status" value="1"/>
</dbReference>
<keyword evidence="4 7" id="KW-0479">Metal-binding</keyword>
<dbReference type="InterPro" id="IPR010158">
    <property type="entry name" value="Amidase_Cbmase"/>
</dbReference>
<evidence type="ECO:0000256" key="4">
    <source>
        <dbReference type="ARBA" id="ARBA00022723"/>
    </source>
</evidence>
<sequence>MRSAGGLAVSGNIPINAERLLSEIEHISGFSDVPAPAVTRILYTPTDMAARRYLKQLADEAGLSWREDALGNWFVRLQGAEPDLPAVATGSHIDAIPYAGKYDGVVGVLGGLETLRAIREAGITLRRSLELIMFTAEEPTRFGVGCLGSRGMAGLMAWDAMRALQDANGVSLEQARADAGYTGELESVELSPDAYAYFVELHIEQGPFLEAADREIGIVTDIVASTTVRVTLTGEGGHAGTVPMPERNDALAAAAELVLLAEKAASFRSRGLAVATVGMLDVHPGASNSIPSRVDLTLDVRAREMRVRDAMLEEIRTGLKALARSRRVQHEWQVLNHDPACQSDPRILAAIARSAEARGYAHLSLVSRAYHDTVFMARHFPAAMIFIPCHEGYSHRPEEFAAPEHIVAGAETLASTLVELVAL</sequence>
<evidence type="ECO:0000256" key="6">
    <source>
        <dbReference type="ARBA" id="ARBA00023211"/>
    </source>
</evidence>
<dbReference type="CDD" id="cd03884">
    <property type="entry name" value="M20_bAS"/>
    <property type="match status" value="1"/>
</dbReference>
<name>A0A6B1DYP1_9CHLR</name>
<organism evidence="8">
    <name type="scientific">Caldilineaceae bacterium SB0662_bin_9</name>
    <dbReference type="NCBI Taxonomy" id="2605258"/>
    <lineage>
        <taxon>Bacteria</taxon>
        <taxon>Bacillati</taxon>
        <taxon>Chloroflexota</taxon>
        <taxon>Caldilineae</taxon>
        <taxon>Caldilineales</taxon>
        <taxon>Caldilineaceae</taxon>
    </lineage>
</organism>